<evidence type="ECO:0000313" key="3">
    <source>
        <dbReference type="Proteomes" id="UP001412067"/>
    </source>
</evidence>
<dbReference type="EMBL" id="JBBWWR010000005">
    <property type="protein sequence ID" value="KAK8966661.1"/>
    <property type="molecule type" value="Genomic_DNA"/>
</dbReference>
<dbReference type="Proteomes" id="UP001412067">
    <property type="component" value="Unassembled WGS sequence"/>
</dbReference>
<feature type="region of interest" description="Disordered" evidence="1">
    <location>
        <begin position="1"/>
        <end position="22"/>
    </location>
</feature>
<evidence type="ECO:0000313" key="2">
    <source>
        <dbReference type="EMBL" id="KAK8966661.1"/>
    </source>
</evidence>
<proteinExistence type="predicted"/>
<evidence type="ECO:0000256" key="1">
    <source>
        <dbReference type="SAM" id="MobiDB-lite"/>
    </source>
</evidence>
<accession>A0ABR2MRI9</accession>
<comment type="caution">
    <text evidence="2">The sequence shown here is derived from an EMBL/GenBank/DDBJ whole genome shotgun (WGS) entry which is preliminary data.</text>
</comment>
<reference evidence="2 3" key="1">
    <citation type="journal article" date="2022" name="Nat. Plants">
        <title>Genomes of leafy and leafless Platanthera orchids illuminate the evolution of mycoheterotrophy.</title>
        <authorList>
            <person name="Li M.H."/>
            <person name="Liu K.W."/>
            <person name="Li Z."/>
            <person name="Lu H.C."/>
            <person name="Ye Q.L."/>
            <person name="Zhang D."/>
            <person name="Wang J.Y."/>
            <person name="Li Y.F."/>
            <person name="Zhong Z.M."/>
            <person name="Liu X."/>
            <person name="Yu X."/>
            <person name="Liu D.K."/>
            <person name="Tu X.D."/>
            <person name="Liu B."/>
            <person name="Hao Y."/>
            <person name="Liao X.Y."/>
            <person name="Jiang Y.T."/>
            <person name="Sun W.H."/>
            <person name="Chen J."/>
            <person name="Chen Y.Q."/>
            <person name="Ai Y."/>
            <person name="Zhai J.W."/>
            <person name="Wu S.S."/>
            <person name="Zhou Z."/>
            <person name="Hsiao Y.Y."/>
            <person name="Wu W.L."/>
            <person name="Chen Y.Y."/>
            <person name="Lin Y.F."/>
            <person name="Hsu J.L."/>
            <person name="Li C.Y."/>
            <person name="Wang Z.W."/>
            <person name="Zhao X."/>
            <person name="Zhong W.Y."/>
            <person name="Ma X.K."/>
            <person name="Ma L."/>
            <person name="Huang J."/>
            <person name="Chen G.Z."/>
            <person name="Huang M.Z."/>
            <person name="Huang L."/>
            <person name="Peng D.H."/>
            <person name="Luo Y.B."/>
            <person name="Zou S.Q."/>
            <person name="Chen S.P."/>
            <person name="Lan S."/>
            <person name="Tsai W.C."/>
            <person name="Van de Peer Y."/>
            <person name="Liu Z.J."/>
        </authorList>
    </citation>
    <scope>NUCLEOTIDE SEQUENCE [LARGE SCALE GENOMIC DNA]</scope>
    <source>
        <strain evidence="2">Lor288</strain>
    </source>
</reference>
<name>A0ABR2MRI9_9ASPA</name>
<gene>
    <name evidence="2" type="ORF">KSP40_PGU010300</name>
</gene>
<keyword evidence="3" id="KW-1185">Reference proteome</keyword>
<organism evidence="2 3">
    <name type="scientific">Platanthera guangdongensis</name>
    <dbReference type="NCBI Taxonomy" id="2320717"/>
    <lineage>
        <taxon>Eukaryota</taxon>
        <taxon>Viridiplantae</taxon>
        <taxon>Streptophyta</taxon>
        <taxon>Embryophyta</taxon>
        <taxon>Tracheophyta</taxon>
        <taxon>Spermatophyta</taxon>
        <taxon>Magnoliopsida</taxon>
        <taxon>Liliopsida</taxon>
        <taxon>Asparagales</taxon>
        <taxon>Orchidaceae</taxon>
        <taxon>Orchidoideae</taxon>
        <taxon>Orchideae</taxon>
        <taxon>Orchidinae</taxon>
        <taxon>Platanthera</taxon>
    </lineage>
</organism>
<protein>
    <submittedName>
        <fullName evidence="2">Uncharacterized protein</fullName>
    </submittedName>
</protein>
<sequence>MSKRCARTAEASVPGVPTEPVHSHSLVDVPLEEETVLAPITALKGRVITTFENIIDEEKTLLGIEECVGDMLEPLSSGPSASKAISVKITMKMRGNHERSRITPRHLPERWRRKLSASSPAVSTPHPTHTLPPAVVTLSSFEATLPFQKSPARASSMADLMPRFHSITGSLSYFSISKRLFSIVEAGKDAIDAIKRIGTDISSK</sequence>